<dbReference type="EMBL" id="CP051775">
    <property type="protein sequence ID" value="QJE74218.1"/>
    <property type="molecule type" value="Genomic_DNA"/>
</dbReference>
<dbReference type="Proteomes" id="UP000501891">
    <property type="component" value="Chromosome"/>
</dbReference>
<dbReference type="Gene3D" id="3.30.2020.40">
    <property type="entry name" value="Uncharacterised protein PF10387, DUF2442"/>
    <property type="match status" value="1"/>
</dbReference>
<reference evidence="2" key="1">
    <citation type="submission" date="2020-04" db="EMBL/GenBank/DDBJ databases">
        <title>A desert anoxygenic phototrophic bacterium fixes CO2 using RubisCO under aerobic conditions.</title>
        <authorList>
            <person name="Tang K."/>
        </authorList>
    </citation>
    <scope>NUCLEOTIDE SEQUENCE [LARGE SCALE GENOMIC DNA]</scope>
    <source>
        <strain evidence="2">MIMtkB3</strain>
    </source>
</reference>
<dbReference type="KEGG" id="acru:HHL28_15020"/>
<proteinExistence type="predicted"/>
<evidence type="ECO:0000313" key="3">
    <source>
        <dbReference type="Proteomes" id="UP000501891"/>
    </source>
</evidence>
<gene>
    <name evidence="2" type="ORF">HHL28_15020</name>
</gene>
<dbReference type="InterPro" id="IPR018841">
    <property type="entry name" value="DUF2442"/>
</dbReference>
<name>A0A858R9Z8_9PROT</name>
<dbReference type="Pfam" id="PF10387">
    <property type="entry name" value="DUF2442"/>
    <property type="match status" value="1"/>
</dbReference>
<dbReference type="AlphaFoldDB" id="A0A858R9Z8"/>
<accession>A0A858R9Z8</accession>
<feature type="region of interest" description="Disordered" evidence="1">
    <location>
        <begin position="108"/>
        <end position="136"/>
    </location>
</feature>
<organism evidence="2 3">
    <name type="scientific">Aerophototrophica crusticola</name>
    <dbReference type="NCBI Taxonomy" id="1709002"/>
    <lineage>
        <taxon>Bacteria</taxon>
        <taxon>Pseudomonadati</taxon>
        <taxon>Pseudomonadota</taxon>
        <taxon>Alphaproteobacteria</taxon>
        <taxon>Rhodospirillales</taxon>
        <taxon>Rhodospirillaceae</taxon>
        <taxon>Aerophototrophica</taxon>
    </lineage>
</organism>
<sequence length="136" mass="14243">MDPTDQEQRAAEQRMGEARQGGHVVAARYVRRGSRVVLKLSTGVELAFPTDLAEGLAGAAPEDLAEIEVSPSGLGLHWPRLDADLYVPALMQGVFGSQRWMAARLGAAGGKARSPAKTAAAQANGRKGGRPRKAAG</sequence>
<evidence type="ECO:0000313" key="2">
    <source>
        <dbReference type="EMBL" id="QJE74218.1"/>
    </source>
</evidence>
<keyword evidence="3" id="KW-1185">Reference proteome</keyword>
<evidence type="ECO:0000256" key="1">
    <source>
        <dbReference type="SAM" id="MobiDB-lite"/>
    </source>
</evidence>
<feature type="compositionally biased region" description="Basic residues" evidence="1">
    <location>
        <begin position="127"/>
        <end position="136"/>
    </location>
</feature>
<protein>
    <submittedName>
        <fullName evidence="2">DUF2442 domain-containing protein</fullName>
    </submittedName>
</protein>